<dbReference type="EMBL" id="JALGBI010000002">
    <property type="protein sequence ID" value="MCJ0764784.1"/>
    <property type="molecule type" value="Genomic_DNA"/>
</dbReference>
<dbReference type="GO" id="GO:0010133">
    <property type="term" value="P:L-proline catabolic process to L-glutamate"/>
    <property type="evidence" value="ECO:0007669"/>
    <property type="project" value="TreeGrafter"/>
</dbReference>
<dbReference type="InterPro" id="IPR016163">
    <property type="entry name" value="Ald_DH_C"/>
</dbReference>
<dbReference type="Proteomes" id="UP001139447">
    <property type="component" value="Unassembled WGS sequence"/>
</dbReference>
<protein>
    <submittedName>
        <fullName evidence="4">Phenylacetic acid degradation protein PaaN</fullName>
    </submittedName>
</protein>
<dbReference type="Gene3D" id="3.40.605.10">
    <property type="entry name" value="Aldehyde Dehydrogenase, Chain A, domain 1"/>
    <property type="match status" value="1"/>
</dbReference>
<evidence type="ECO:0000313" key="5">
    <source>
        <dbReference type="Proteomes" id="UP001139447"/>
    </source>
</evidence>
<dbReference type="GO" id="GO:0009898">
    <property type="term" value="C:cytoplasmic side of plasma membrane"/>
    <property type="evidence" value="ECO:0007669"/>
    <property type="project" value="TreeGrafter"/>
</dbReference>
<dbReference type="GO" id="GO:0003842">
    <property type="term" value="F:L-glutamate gamma-semialdehyde dehydrogenase activity"/>
    <property type="evidence" value="ECO:0007669"/>
    <property type="project" value="TreeGrafter"/>
</dbReference>
<dbReference type="InterPro" id="IPR011975">
    <property type="entry name" value="PaaN_2"/>
</dbReference>
<name>A0A9X1VX54_9BURK</name>
<feature type="domain" description="Aldehyde dehydrogenase" evidence="3">
    <location>
        <begin position="69"/>
        <end position="497"/>
    </location>
</feature>
<evidence type="ECO:0000313" key="4">
    <source>
        <dbReference type="EMBL" id="MCJ0764784.1"/>
    </source>
</evidence>
<dbReference type="PANTHER" id="PTHR42862:SF1">
    <property type="entry name" value="DELTA-1-PYRROLINE-5-CARBOXYLATE DEHYDROGENASE 2, ISOFORM A-RELATED"/>
    <property type="match status" value="1"/>
</dbReference>
<accession>A0A9X1VX54</accession>
<organism evidence="4 5">
    <name type="scientific">Variovorax terrae</name>
    <dbReference type="NCBI Taxonomy" id="2923278"/>
    <lineage>
        <taxon>Bacteria</taxon>
        <taxon>Pseudomonadati</taxon>
        <taxon>Pseudomonadota</taxon>
        <taxon>Betaproteobacteria</taxon>
        <taxon>Burkholderiales</taxon>
        <taxon>Comamonadaceae</taxon>
        <taxon>Variovorax</taxon>
    </lineage>
</organism>
<evidence type="ECO:0000256" key="1">
    <source>
        <dbReference type="ARBA" id="ARBA00023002"/>
    </source>
</evidence>
<evidence type="ECO:0000259" key="3">
    <source>
        <dbReference type="Pfam" id="PF00171"/>
    </source>
</evidence>
<comment type="caution">
    <text evidence="4">The sequence shown here is derived from an EMBL/GenBank/DDBJ whole genome shotgun (WGS) entry which is preliminary data.</text>
</comment>
<proteinExistence type="predicted"/>
<dbReference type="RefSeq" id="WP_243307728.1">
    <property type="nucleotide sequence ID" value="NZ_JALGBI010000002.1"/>
</dbReference>
<dbReference type="InterPro" id="IPR015590">
    <property type="entry name" value="Aldehyde_DH_dom"/>
</dbReference>
<dbReference type="PANTHER" id="PTHR42862">
    <property type="entry name" value="DELTA-1-PYRROLINE-5-CARBOXYLATE DEHYDROGENASE 1, ISOFORM A-RELATED"/>
    <property type="match status" value="1"/>
</dbReference>
<keyword evidence="5" id="KW-1185">Reference proteome</keyword>
<dbReference type="AlphaFoldDB" id="A0A9X1VX54"/>
<keyword evidence="1" id="KW-0560">Oxidoreductase</keyword>
<sequence length="562" mass="60789">MSLFEKHRATFERAQLACRERHCWSPYPELPAKYPDAEAAQAAGRAAFRAHLGQRFALDQPGAVGELGEEVSPYTQQPLGVRYPQAEVDTLFDAAQQAMPRWAAASIDTRIGVLMEVLDTIYREHLFEIAQSVMHTAGQSYNMAYAGSGVNALDRGIEALVYAHQAMQAVAPSARWERRFGPAQIVLDKTYRLVPRGVAVCFSCASFPTWNAWPSMLASLATGNAVIVKPHPATVLPMAISVRVFRRVLAAAGFDANLVTMALDTVAEPLGKRLVKHPKTAIVDFTGSVRFGQWVEQNAHPALSFTETAGCNTVVLESADDLDAALRSLATTLCMFSAQMCTSPQNIYVPAQGVRTPQGRVPLDEVARRLADAVAALTSDPKKAAMILATLQSPQTLALLAQMQEEGAKRGRVLLRPEAYAHPEFAQARTSTPLMLQVGKDARDLYGEERFGPVSFVIACDDAADALRQATADVKQFGGLTAFLYSTDEAYIAQAEAAYAQAGAQLTINLTGPMPLNFAAAYSDYHVTGLNPAGNASLTDLSFVASRFRITQSRRPAPLTSP</sequence>
<dbReference type="InterPro" id="IPR016162">
    <property type="entry name" value="Ald_DH_N"/>
</dbReference>
<dbReference type="Gene3D" id="3.40.309.10">
    <property type="entry name" value="Aldehyde Dehydrogenase, Chain A, domain 2"/>
    <property type="match status" value="1"/>
</dbReference>
<gene>
    <name evidence="4" type="primary">paaN</name>
    <name evidence="4" type="ORF">MMF98_16325</name>
</gene>
<reference evidence="4" key="1">
    <citation type="submission" date="2022-03" db="EMBL/GenBank/DDBJ databases">
        <authorList>
            <person name="Woo C.Y."/>
        </authorList>
    </citation>
    <scope>NUCLEOTIDE SEQUENCE</scope>
    <source>
        <strain evidence="4">CYS-02</strain>
    </source>
</reference>
<dbReference type="NCBIfam" id="TIGR02288">
    <property type="entry name" value="PaaN_2"/>
    <property type="match status" value="1"/>
</dbReference>
<dbReference type="InterPro" id="IPR016161">
    <property type="entry name" value="Ald_DH/histidinol_DH"/>
</dbReference>
<dbReference type="Pfam" id="PF00171">
    <property type="entry name" value="Aldedh"/>
    <property type="match status" value="1"/>
</dbReference>
<keyword evidence="2" id="KW-0520">NAD</keyword>
<dbReference type="InterPro" id="IPR050485">
    <property type="entry name" value="Proline_metab_enzyme"/>
</dbReference>
<dbReference type="SUPFAM" id="SSF53720">
    <property type="entry name" value="ALDH-like"/>
    <property type="match status" value="1"/>
</dbReference>
<evidence type="ECO:0000256" key="2">
    <source>
        <dbReference type="ARBA" id="ARBA00023027"/>
    </source>
</evidence>